<accession>A0ABW1VTE0</accession>
<comment type="caution">
    <text evidence="4">The sequence shown here is derived from an EMBL/GenBank/DDBJ whole genome shotgun (WGS) entry which is preliminary data.</text>
</comment>
<comment type="similarity">
    <text evidence="1">Belongs to the transposase IS21/IS408/IS1162 family.</text>
</comment>
<reference evidence="5" key="1">
    <citation type="journal article" date="2019" name="Int. J. Syst. Evol. Microbiol.">
        <title>The Global Catalogue of Microorganisms (GCM) 10K type strain sequencing project: providing services to taxonomists for standard genome sequencing and annotation.</title>
        <authorList>
            <consortium name="The Broad Institute Genomics Platform"/>
            <consortium name="The Broad Institute Genome Sequencing Center for Infectious Disease"/>
            <person name="Wu L."/>
            <person name="Ma J."/>
        </authorList>
    </citation>
    <scope>NUCLEOTIDE SEQUENCE [LARGE SCALE GENOMIC DNA]</scope>
    <source>
        <strain evidence="5">CGMCC 1.18518</strain>
    </source>
</reference>
<feature type="domain" description="Integrase catalytic" evidence="3">
    <location>
        <begin position="135"/>
        <end position="330"/>
    </location>
</feature>
<evidence type="ECO:0000313" key="4">
    <source>
        <dbReference type="EMBL" id="MFC6377002.1"/>
    </source>
</evidence>
<dbReference type="Gene3D" id="1.10.10.10">
    <property type="entry name" value="Winged helix-like DNA-binding domain superfamily/Winged helix DNA-binding domain"/>
    <property type="match status" value="1"/>
</dbReference>
<dbReference type="PANTHER" id="PTHR35004:SF8">
    <property type="entry name" value="TRANSPOSASE RV3428C-RELATED"/>
    <property type="match status" value="1"/>
</dbReference>
<sequence>MRIAVSVQRDIVRLIQKGLSNNRIALMLKISPTTVSSYRSHLTQLSCSTDELISADDAQFSALLGNQHQAYTTQKIIPDWFSIQQELTKPNVTKALLWEEYLMSVSTAPERTLSYSQFLRLYNKWLKSRRMSMRQFFRPGEKMFVDFCGQTVPVINTESGEVTKAQIFVAVLGASSYTFAYAVPSQKVAQWIKCHSEAFIFFGGVPEEVVPDNLKSAVIKHTHNEIITNQAYEECAEHYGFRIMPARSRRPKDKSLAEIGVQIVQRWILAALRNRSFFSMEELNTAIRAGIEKMNVKDSKTYNASRLARFNEAEKQALNPLPQTAYIQAEWQYHVRVPDDYHICWQKSYYSVPYRYRFSIVDIKVTDSAVEILLNRFRIALHPRLNTPGKSTHPEHMPDEHKYQSEQEPEALLLWADSIGPHVARWVQMNLEQKRHYANGLKSVRRLKKWVREEQNRDRTESGCEFALRFNILSFEQLKRIIKNKSDLMSPRESTSWVKNHGNLRGPDYYKS</sequence>
<dbReference type="InterPro" id="IPR001584">
    <property type="entry name" value="Integrase_cat-core"/>
</dbReference>
<evidence type="ECO:0000313" key="5">
    <source>
        <dbReference type="Proteomes" id="UP001596230"/>
    </source>
</evidence>
<dbReference type="Pfam" id="PF00196">
    <property type="entry name" value="GerE"/>
    <property type="match status" value="1"/>
</dbReference>
<dbReference type="Proteomes" id="UP001596230">
    <property type="component" value="Unassembled WGS sequence"/>
</dbReference>
<dbReference type="InterPro" id="IPR000792">
    <property type="entry name" value="Tscrpt_reg_LuxR_C"/>
</dbReference>
<dbReference type="PANTHER" id="PTHR35004">
    <property type="entry name" value="TRANSPOSASE RV3428C-RELATED"/>
    <property type="match status" value="1"/>
</dbReference>
<dbReference type="RefSeq" id="WP_385946180.1">
    <property type="nucleotide sequence ID" value="NZ_JBHSUB010000004.1"/>
</dbReference>
<proteinExistence type="inferred from homology"/>
<gene>
    <name evidence="4" type="primary">istA</name>
    <name evidence="4" type="ORF">ACFP9W_02630</name>
</gene>
<dbReference type="Gene3D" id="3.30.420.10">
    <property type="entry name" value="Ribonuclease H-like superfamily/Ribonuclease H"/>
    <property type="match status" value="1"/>
</dbReference>
<dbReference type="InterPro" id="IPR036388">
    <property type="entry name" value="WH-like_DNA-bd_sf"/>
</dbReference>
<name>A0ABW1VTE0_9GAMM</name>
<dbReference type="InterPro" id="IPR016032">
    <property type="entry name" value="Sig_transdc_resp-reg_C-effctor"/>
</dbReference>
<dbReference type="Pfam" id="PF22483">
    <property type="entry name" value="Mu-transpos_C_2"/>
    <property type="match status" value="1"/>
</dbReference>
<dbReference type="InterPro" id="IPR054353">
    <property type="entry name" value="IstA-like_C"/>
</dbReference>
<organism evidence="4 5">
    <name type="scientific">Tatumella terrea</name>
    <dbReference type="NCBI Taxonomy" id="419007"/>
    <lineage>
        <taxon>Bacteria</taxon>
        <taxon>Pseudomonadati</taxon>
        <taxon>Pseudomonadota</taxon>
        <taxon>Gammaproteobacteria</taxon>
        <taxon>Enterobacterales</taxon>
        <taxon>Erwiniaceae</taxon>
        <taxon>Tatumella</taxon>
    </lineage>
</organism>
<protein>
    <submittedName>
        <fullName evidence="4">IS21 family transposase</fullName>
    </submittedName>
</protein>
<dbReference type="InterPro" id="IPR036397">
    <property type="entry name" value="RNaseH_sf"/>
</dbReference>
<dbReference type="SUPFAM" id="SSF46894">
    <property type="entry name" value="C-terminal effector domain of the bipartite response regulators"/>
    <property type="match status" value="1"/>
</dbReference>
<keyword evidence="5" id="KW-1185">Reference proteome</keyword>
<evidence type="ECO:0000256" key="1">
    <source>
        <dbReference type="ARBA" id="ARBA00009277"/>
    </source>
</evidence>
<dbReference type="EMBL" id="JBHSUB010000004">
    <property type="protein sequence ID" value="MFC6377002.1"/>
    <property type="molecule type" value="Genomic_DNA"/>
</dbReference>
<dbReference type="NCBIfam" id="NF033546">
    <property type="entry name" value="transpos_IS21"/>
    <property type="match status" value="1"/>
</dbReference>
<dbReference type="SUPFAM" id="SSF53098">
    <property type="entry name" value="Ribonuclease H-like"/>
    <property type="match status" value="1"/>
</dbReference>
<evidence type="ECO:0000256" key="2">
    <source>
        <dbReference type="ARBA" id="ARBA00023125"/>
    </source>
</evidence>
<dbReference type="InterPro" id="IPR012337">
    <property type="entry name" value="RNaseH-like_sf"/>
</dbReference>
<keyword evidence="2" id="KW-0238">DNA-binding</keyword>
<evidence type="ECO:0000259" key="3">
    <source>
        <dbReference type="PROSITE" id="PS50994"/>
    </source>
</evidence>
<dbReference type="PROSITE" id="PS50994">
    <property type="entry name" value="INTEGRASE"/>
    <property type="match status" value="1"/>
</dbReference>
<dbReference type="Pfam" id="PF00665">
    <property type="entry name" value="rve"/>
    <property type="match status" value="1"/>
</dbReference>